<keyword evidence="4" id="KW-1185">Reference proteome</keyword>
<dbReference type="AlphaFoldDB" id="A0A8H5M213"/>
<feature type="region of interest" description="Disordered" evidence="2">
    <location>
        <begin position="526"/>
        <end position="717"/>
    </location>
</feature>
<feature type="compositionally biased region" description="Polar residues" evidence="2">
    <location>
        <begin position="379"/>
        <end position="389"/>
    </location>
</feature>
<feature type="compositionally biased region" description="Polar residues" evidence="2">
    <location>
        <begin position="696"/>
        <end position="706"/>
    </location>
</feature>
<proteinExistence type="predicted"/>
<feature type="compositionally biased region" description="Low complexity" evidence="2">
    <location>
        <begin position="1059"/>
        <end position="1078"/>
    </location>
</feature>
<feature type="compositionally biased region" description="Low complexity" evidence="2">
    <location>
        <begin position="156"/>
        <end position="196"/>
    </location>
</feature>
<feature type="coiled-coil region" evidence="1">
    <location>
        <begin position="885"/>
        <end position="940"/>
    </location>
</feature>
<comment type="caution">
    <text evidence="3">The sequence shown here is derived from an EMBL/GenBank/DDBJ whole genome shotgun (WGS) entry which is preliminary data.</text>
</comment>
<reference evidence="3 4" key="1">
    <citation type="journal article" date="2020" name="ISME J.">
        <title>Uncovering the hidden diversity of litter-decomposition mechanisms in mushroom-forming fungi.</title>
        <authorList>
            <person name="Floudas D."/>
            <person name="Bentzer J."/>
            <person name="Ahren D."/>
            <person name="Johansson T."/>
            <person name="Persson P."/>
            <person name="Tunlid A."/>
        </authorList>
    </citation>
    <scope>NUCLEOTIDE SEQUENCE [LARGE SCALE GENOMIC DNA]</scope>
    <source>
        <strain evidence="3 4">CBS 406.79</strain>
    </source>
</reference>
<feature type="compositionally biased region" description="Low complexity" evidence="2">
    <location>
        <begin position="269"/>
        <end position="282"/>
    </location>
</feature>
<accession>A0A8H5M213</accession>
<feature type="compositionally biased region" description="Low complexity" evidence="2">
    <location>
        <begin position="251"/>
        <end position="260"/>
    </location>
</feature>
<sequence length="1147" mass="123618">MEQVFAIGYGLSLRYLVRTVSNSSLKLTGTLIGLWEGIILLHFTQKSPKSFDPYVAYGVRIFIDFLVTQNVLLQVLVLLWTGMGVVLADIAPSLWDDLGGTRIWSRFQRETKFVRRRMLRVRMSGVPIPSSRRRIVRFSNSSSSSPIPPPPPPPARSILISSSSSSSATPVSAVSSLPVSSSAPLPTPSSSSRTSPYSEPDPQSPSQATSTISDLPTEQSYPRSQDTYSSQFQTEDSDPLFSESDSDDESTTSTETPTPDAMTLRDISVEAATAEAAVAAAEAAKKKTAHKPGHIGLPSPSLPPDNLDDLAPKTPLPPVDQVPDIPDGDVEENEDGDGDGWEKIEKEGDEEEEEEEEEDIPTPTAYSPKGNPKVVEVASYSQLASENNEPSPPFIEGQARERDVDIFPQFASGITEPNPVFVESPRAFPETITQDVQPSPAQIYYSNTSSSSQNIISPLPPKEFPRFVSAPVPSSSKPEKVTSDSNWLENFLSLGKRKIRKSKGKGKSVGSAISSVSVLADAFVNPTGVSSMSRRDPGAGGSETTLSREMSYPHTRSLSDSSKRRQFTDMGVDLSRARTAAADAKHREVAIAHEQERERDYNSEEEAERERSPPPTFSQIYPDGPPQDLSTRSLVSNWEDTVKGGYSRQSEVGEKRDDGDDDGGGSYDGNDLYQDEEDEEDEEDDALFHPVPVPPFTNTDSTSTLRTPDPPFPEPYINNNNMSFDRYLQRPTIAMPIPTIPAVFPWTVSSSQFPSSVPTPRPSPSPPLPALPAGEEAEIQLPRAEMMADIVAEPSPAPIPIPPPVDNFVVPLTPSPLPQVTVATPPPAAAADISVLGISESAPDPAMSSYSSQASESDNNDEIDPISATAFSSSLSPTTHRLTLLSSLLSQITQLKKDLSELENAEKSALKDGMLGSELALKKAGEVKELKTKMEKMERKKDRVAFIAHNPDADIKPTTINLNDLSVEAAVDKMKERIQKLMNGVGTVPVVVPAADVHIPSRAESGVGANEGDSLSGELRDPLLRTGQSDAVTTSYLGDHAGGDAGVTAMGNANEELKSSSSPESTLLSSPAPTPSSSRFTQLEVKTPSGIKFRTVKAEVLKVLKKYELDHSESSEDSAVVKVRIPVNADVLGPIARSVDNVKVGDS</sequence>
<protein>
    <submittedName>
        <fullName evidence="3">Uncharacterized protein</fullName>
    </submittedName>
</protein>
<evidence type="ECO:0000256" key="2">
    <source>
        <dbReference type="SAM" id="MobiDB-lite"/>
    </source>
</evidence>
<dbReference type="OrthoDB" id="3231855at2759"/>
<feature type="region of interest" description="Disordered" evidence="2">
    <location>
        <begin position="1003"/>
        <end position="1022"/>
    </location>
</feature>
<feature type="compositionally biased region" description="Basic and acidic residues" evidence="2">
    <location>
        <begin position="583"/>
        <end position="612"/>
    </location>
</feature>
<feature type="compositionally biased region" description="Polar residues" evidence="2">
    <location>
        <begin position="204"/>
        <end position="234"/>
    </location>
</feature>
<organism evidence="3 4">
    <name type="scientific">Collybiopsis confluens</name>
    <dbReference type="NCBI Taxonomy" id="2823264"/>
    <lineage>
        <taxon>Eukaryota</taxon>
        <taxon>Fungi</taxon>
        <taxon>Dikarya</taxon>
        <taxon>Basidiomycota</taxon>
        <taxon>Agaricomycotina</taxon>
        <taxon>Agaricomycetes</taxon>
        <taxon>Agaricomycetidae</taxon>
        <taxon>Agaricales</taxon>
        <taxon>Marasmiineae</taxon>
        <taxon>Omphalotaceae</taxon>
        <taxon>Collybiopsis</taxon>
    </lineage>
</organism>
<dbReference type="EMBL" id="JAACJN010000082">
    <property type="protein sequence ID" value="KAF5377724.1"/>
    <property type="molecule type" value="Genomic_DNA"/>
</dbReference>
<feature type="region of interest" description="Disordered" evidence="2">
    <location>
        <begin position="139"/>
        <end position="396"/>
    </location>
</feature>
<feature type="compositionally biased region" description="Low complexity" evidence="2">
    <location>
        <begin position="848"/>
        <end position="857"/>
    </location>
</feature>
<dbReference type="Proteomes" id="UP000518752">
    <property type="component" value="Unassembled WGS sequence"/>
</dbReference>
<feature type="compositionally biased region" description="Acidic residues" evidence="2">
    <location>
        <begin position="347"/>
        <end position="360"/>
    </location>
</feature>
<feature type="compositionally biased region" description="Polar residues" evidence="2">
    <location>
        <begin position="628"/>
        <end position="639"/>
    </location>
</feature>
<dbReference type="PANTHER" id="PTHR48148:SF2">
    <property type="entry name" value="PA14 DOMAIN-CONTAINING PROTEIN"/>
    <property type="match status" value="1"/>
</dbReference>
<dbReference type="PANTHER" id="PTHR48148">
    <property type="entry name" value="KERATINOCYTE PROLINE-RICH PROTEIN"/>
    <property type="match status" value="1"/>
</dbReference>
<feature type="compositionally biased region" description="Acidic residues" evidence="2">
    <location>
        <begin position="673"/>
        <end position="685"/>
    </location>
</feature>
<name>A0A8H5M213_9AGAR</name>
<feature type="region of interest" description="Disordered" evidence="2">
    <location>
        <begin position="842"/>
        <end position="865"/>
    </location>
</feature>
<feature type="compositionally biased region" description="Polar residues" evidence="2">
    <location>
        <begin position="542"/>
        <end position="560"/>
    </location>
</feature>
<keyword evidence="1" id="KW-0175">Coiled coil</keyword>
<evidence type="ECO:0000256" key="1">
    <source>
        <dbReference type="SAM" id="Coils"/>
    </source>
</evidence>
<feature type="region of interest" description="Disordered" evidence="2">
    <location>
        <begin position="1055"/>
        <end position="1083"/>
    </location>
</feature>
<evidence type="ECO:0000313" key="3">
    <source>
        <dbReference type="EMBL" id="KAF5377724.1"/>
    </source>
</evidence>
<gene>
    <name evidence="3" type="ORF">D9757_009347</name>
</gene>
<evidence type="ECO:0000313" key="4">
    <source>
        <dbReference type="Proteomes" id="UP000518752"/>
    </source>
</evidence>
<feature type="compositionally biased region" description="Acidic residues" evidence="2">
    <location>
        <begin position="326"/>
        <end position="339"/>
    </location>
</feature>
<feature type="compositionally biased region" description="Pro residues" evidence="2">
    <location>
        <begin position="146"/>
        <end position="155"/>
    </location>
</feature>